<protein>
    <submittedName>
        <fullName evidence="2">Uncharacterized protein</fullName>
    </submittedName>
</protein>
<reference evidence="2" key="1">
    <citation type="submission" date="2024-03" db="EMBL/GenBank/DDBJ databases">
        <authorList>
            <consortium name="ELIXIR-Norway"/>
            <consortium name="Elixir Norway"/>
        </authorList>
    </citation>
    <scope>NUCLEOTIDE SEQUENCE</scope>
</reference>
<gene>
    <name evidence="2" type="ORF">CSSPJE1EN2_LOCUS3916</name>
</gene>
<organism evidence="2 3">
    <name type="scientific">Sphagnum jensenii</name>
    <dbReference type="NCBI Taxonomy" id="128206"/>
    <lineage>
        <taxon>Eukaryota</taxon>
        <taxon>Viridiplantae</taxon>
        <taxon>Streptophyta</taxon>
        <taxon>Embryophyta</taxon>
        <taxon>Bryophyta</taxon>
        <taxon>Sphagnophytina</taxon>
        <taxon>Sphagnopsida</taxon>
        <taxon>Sphagnales</taxon>
        <taxon>Sphagnaceae</taxon>
        <taxon>Sphagnum</taxon>
    </lineage>
</organism>
<dbReference type="Proteomes" id="UP001497522">
    <property type="component" value="Chromosome 11"/>
</dbReference>
<name>A0ABP1AEP0_9BRYO</name>
<evidence type="ECO:0000313" key="3">
    <source>
        <dbReference type="Proteomes" id="UP001497522"/>
    </source>
</evidence>
<proteinExistence type="predicted"/>
<accession>A0ABP1AEP0</accession>
<keyword evidence="3" id="KW-1185">Reference proteome</keyword>
<dbReference type="EMBL" id="OZ023712">
    <property type="protein sequence ID" value="CAK9860921.1"/>
    <property type="molecule type" value="Genomic_DNA"/>
</dbReference>
<evidence type="ECO:0000256" key="1">
    <source>
        <dbReference type="SAM" id="MobiDB-lite"/>
    </source>
</evidence>
<feature type="compositionally biased region" description="Basic residues" evidence="1">
    <location>
        <begin position="32"/>
        <end position="53"/>
    </location>
</feature>
<feature type="region of interest" description="Disordered" evidence="1">
    <location>
        <begin position="25"/>
        <end position="53"/>
    </location>
</feature>
<sequence>MIFGHLVWDLIQVLRGRAPNDVICHRPWPSKNRPHGFGRLGQQKRRNLRMKPL</sequence>
<evidence type="ECO:0000313" key="2">
    <source>
        <dbReference type="EMBL" id="CAK9860921.1"/>
    </source>
</evidence>